<keyword evidence="3" id="KW-0963">Cytoplasm</keyword>
<organism evidence="12">
    <name type="scientific">marine metagenome</name>
    <dbReference type="NCBI Taxonomy" id="408172"/>
    <lineage>
        <taxon>unclassified sequences</taxon>
        <taxon>metagenomes</taxon>
        <taxon>ecological metagenomes</taxon>
    </lineage>
</organism>
<sequence length="158" mass="17634">MIAVYAGTFDPITNGHFEMARRASTIFETVIVGISHTSEKKTIFSPEERLEMAKEVLNAFNNIEIQEYFGLTIDFAKSENANVLIRGLRSPFDAQFEFELANMNKRLAEDIETVFLSSSGSLAFVSSSLIKQIASEGGDVSEFVHPTVQKALQEKFQD</sequence>
<evidence type="ECO:0000256" key="8">
    <source>
        <dbReference type="ARBA" id="ARBA00022842"/>
    </source>
</evidence>
<keyword evidence="5" id="KW-0548">Nucleotidyltransferase</keyword>
<evidence type="ECO:0000256" key="6">
    <source>
        <dbReference type="ARBA" id="ARBA00022741"/>
    </source>
</evidence>
<evidence type="ECO:0000256" key="7">
    <source>
        <dbReference type="ARBA" id="ARBA00022840"/>
    </source>
</evidence>
<dbReference type="SUPFAM" id="SSF52374">
    <property type="entry name" value="Nucleotidylyl transferase"/>
    <property type="match status" value="1"/>
</dbReference>
<dbReference type="PANTHER" id="PTHR21342">
    <property type="entry name" value="PHOSPHOPANTETHEINE ADENYLYLTRANSFERASE"/>
    <property type="match status" value="1"/>
</dbReference>
<keyword evidence="9" id="KW-0173">Coenzyme A biosynthesis</keyword>
<evidence type="ECO:0000256" key="10">
    <source>
        <dbReference type="ARBA" id="ARBA00029346"/>
    </source>
</evidence>
<comment type="catalytic activity">
    <reaction evidence="10">
        <text>(R)-4'-phosphopantetheine + ATP + H(+) = 3'-dephospho-CoA + diphosphate</text>
        <dbReference type="Rhea" id="RHEA:19801"/>
        <dbReference type="ChEBI" id="CHEBI:15378"/>
        <dbReference type="ChEBI" id="CHEBI:30616"/>
        <dbReference type="ChEBI" id="CHEBI:33019"/>
        <dbReference type="ChEBI" id="CHEBI:57328"/>
        <dbReference type="ChEBI" id="CHEBI:61723"/>
        <dbReference type="EC" id="2.7.7.3"/>
    </reaction>
</comment>
<dbReference type="NCBIfam" id="TIGR00125">
    <property type="entry name" value="cyt_tran_rel"/>
    <property type="match status" value="1"/>
</dbReference>
<dbReference type="InterPro" id="IPR004821">
    <property type="entry name" value="Cyt_trans-like"/>
</dbReference>
<dbReference type="EC" id="2.7.7.3" evidence="1"/>
<evidence type="ECO:0000313" key="12">
    <source>
        <dbReference type="EMBL" id="SUZ87169.1"/>
    </source>
</evidence>
<dbReference type="CDD" id="cd02163">
    <property type="entry name" value="PPAT"/>
    <property type="match status" value="1"/>
</dbReference>
<accession>A0A381R8L6</accession>
<dbReference type="Pfam" id="PF01467">
    <property type="entry name" value="CTP_transf_like"/>
    <property type="match status" value="1"/>
</dbReference>
<dbReference type="GO" id="GO:0015937">
    <property type="term" value="P:coenzyme A biosynthetic process"/>
    <property type="evidence" value="ECO:0007669"/>
    <property type="project" value="UniProtKB-KW"/>
</dbReference>
<dbReference type="NCBIfam" id="TIGR01510">
    <property type="entry name" value="coaD_prev_kdtB"/>
    <property type="match status" value="1"/>
</dbReference>
<keyword evidence="6" id="KW-0547">Nucleotide-binding</keyword>
<dbReference type="Gene3D" id="3.40.50.620">
    <property type="entry name" value="HUPs"/>
    <property type="match status" value="1"/>
</dbReference>
<reference evidence="12" key="1">
    <citation type="submission" date="2018-05" db="EMBL/GenBank/DDBJ databases">
        <authorList>
            <person name="Lanie J.A."/>
            <person name="Ng W.-L."/>
            <person name="Kazmierczak K.M."/>
            <person name="Andrzejewski T.M."/>
            <person name="Davidsen T.M."/>
            <person name="Wayne K.J."/>
            <person name="Tettelin H."/>
            <person name="Glass J.I."/>
            <person name="Rusch D."/>
            <person name="Podicherti R."/>
            <person name="Tsui H.-C.T."/>
            <person name="Winkler M.E."/>
        </authorList>
    </citation>
    <scope>NUCLEOTIDE SEQUENCE</scope>
</reference>
<dbReference type="HAMAP" id="MF_00151">
    <property type="entry name" value="PPAT_bact"/>
    <property type="match status" value="1"/>
</dbReference>
<evidence type="ECO:0000256" key="5">
    <source>
        <dbReference type="ARBA" id="ARBA00022695"/>
    </source>
</evidence>
<proteinExistence type="inferred from homology"/>
<evidence type="ECO:0000256" key="1">
    <source>
        <dbReference type="ARBA" id="ARBA00012392"/>
    </source>
</evidence>
<name>A0A381R8L6_9ZZZZ</name>
<keyword evidence="8" id="KW-0460">Magnesium</keyword>
<dbReference type="EMBL" id="UINC01001712">
    <property type="protein sequence ID" value="SUZ87169.1"/>
    <property type="molecule type" value="Genomic_DNA"/>
</dbReference>
<gene>
    <name evidence="12" type="ORF">METZ01_LOCUS40023</name>
</gene>
<keyword evidence="7" id="KW-0067">ATP-binding</keyword>
<evidence type="ECO:0000259" key="11">
    <source>
        <dbReference type="Pfam" id="PF01467"/>
    </source>
</evidence>
<dbReference type="GO" id="GO:0005524">
    <property type="term" value="F:ATP binding"/>
    <property type="evidence" value="ECO:0007669"/>
    <property type="project" value="UniProtKB-KW"/>
</dbReference>
<dbReference type="InterPro" id="IPR014729">
    <property type="entry name" value="Rossmann-like_a/b/a_fold"/>
</dbReference>
<evidence type="ECO:0000256" key="2">
    <source>
        <dbReference type="ARBA" id="ARBA00013868"/>
    </source>
</evidence>
<keyword evidence="4" id="KW-0808">Transferase</keyword>
<dbReference type="PRINTS" id="PR01020">
    <property type="entry name" value="LPSBIOSNTHSS"/>
</dbReference>
<protein>
    <recommendedName>
        <fullName evidence="2">Phosphopantetheine adenylyltransferase</fullName>
        <ecNumber evidence="1">2.7.7.3</ecNumber>
    </recommendedName>
</protein>
<dbReference type="AlphaFoldDB" id="A0A381R8L6"/>
<evidence type="ECO:0000256" key="4">
    <source>
        <dbReference type="ARBA" id="ARBA00022679"/>
    </source>
</evidence>
<dbReference type="InterPro" id="IPR001980">
    <property type="entry name" value="PPAT"/>
</dbReference>
<evidence type="ECO:0000256" key="9">
    <source>
        <dbReference type="ARBA" id="ARBA00022993"/>
    </source>
</evidence>
<dbReference type="GO" id="GO:0004595">
    <property type="term" value="F:pantetheine-phosphate adenylyltransferase activity"/>
    <property type="evidence" value="ECO:0007669"/>
    <property type="project" value="UniProtKB-EC"/>
</dbReference>
<evidence type="ECO:0000256" key="3">
    <source>
        <dbReference type="ARBA" id="ARBA00022490"/>
    </source>
</evidence>
<dbReference type="PANTHER" id="PTHR21342:SF1">
    <property type="entry name" value="PHOSPHOPANTETHEINE ADENYLYLTRANSFERASE"/>
    <property type="match status" value="1"/>
</dbReference>
<feature type="domain" description="Cytidyltransferase-like" evidence="11">
    <location>
        <begin position="4"/>
        <end position="132"/>
    </location>
</feature>